<dbReference type="InterPro" id="IPR012340">
    <property type="entry name" value="NA-bd_OB-fold"/>
</dbReference>
<accession>A0A4Q9LTX5</accession>
<organism evidence="4 5">
    <name type="scientific">Hamiltosporidium tvaerminnensis</name>
    <dbReference type="NCBI Taxonomy" id="1176355"/>
    <lineage>
        <taxon>Eukaryota</taxon>
        <taxon>Fungi</taxon>
        <taxon>Fungi incertae sedis</taxon>
        <taxon>Microsporidia</taxon>
        <taxon>Dubosqiidae</taxon>
        <taxon>Hamiltosporidium</taxon>
    </lineage>
</organism>
<dbReference type="SUPFAM" id="SSF50249">
    <property type="entry name" value="Nucleic acid-binding proteins"/>
    <property type="match status" value="1"/>
</dbReference>
<dbReference type="InterPro" id="IPR013970">
    <property type="entry name" value="Rfa2"/>
</dbReference>
<evidence type="ECO:0000256" key="1">
    <source>
        <dbReference type="ARBA" id="ARBA00004123"/>
    </source>
</evidence>
<sequence>MFINKDSLKNHINETVQIIGKVSRIEPPLIFLNTPEGDIKVTFVNLHKYTKSYICVTGKVQQDLTIQEIHVDHMGDNFDGVNDMTVCIKGVNNKGLKGDNNIVCQERVLMICIKVLNKKVDQQYSIYGGVNDSTYT</sequence>
<dbReference type="EMBL" id="PITK01000904">
    <property type="protein sequence ID" value="TBU12088.1"/>
    <property type="molecule type" value="Genomic_DNA"/>
</dbReference>
<dbReference type="GO" id="GO:0003677">
    <property type="term" value="F:DNA binding"/>
    <property type="evidence" value="ECO:0007669"/>
    <property type="project" value="InterPro"/>
</dbReference>
<protein>
    <submittedName>
        <fullName evidence="4">Putative replication factor A protein 3</fullName>
    </submittedName>
</protein>
<keyword evidence="5" id="KW-1185">Reference proteome</keyword>
<dbReference type="Proteomes" id="UP000292282">
    <property type="component" value="Unassembled WGS sequence"/>
</dbReference>
<comment type="similarity">
    <text evidence="2">Belongs to the replication factor A protein 3 family.</text>
</comment>
<dbReference type="GO" id="GO:0031981">
    <property type="term" value="C:nuclear lumen"/>
    <property type="evidence" value="ECO:0007669"/>
    <property type="project" value="UniProtKB-ARBA"/>
</dbReference>
<evidence type="ECO:0000313" key="4">
    <source>
        <dbReference type="EMBL" id="TBU12088.1"/>
    </source>
</evidence>
<dbReference type="Gene3D" id="2.40.50.140">
    <property type="entry name" value="Nucleic acid-binding proteins"/>
    <property type="match status" value="1"/>
</dbReference>
<keyword evidence="3" id="KW-0539">Nucleus</keyword>
<dbReference type="VEuPathDB" id="MicrosporidiaDB:CWI38_0904p0010"/>
<comment type="subcellular location">
    <subcellularLocation>
        <location evidence="1">Nucleus</location>
    </subcellularLocation>
</comment>
<dbReference type="GO" id="GO:0006310">
    <property type="term" value="P:DNA recombination"/>
    <property type="evidence" value="ECO:0007669"/>
    <property type="project" value="InterPro"/>
</dbReference>
<gene>
    <name evidence="4" type="ORF">CWI38_0904p0010</name>
</gene>
<evidence type="ECO:0000256" key="3">
    <source>
        <dbReference type="ARBA" id="ARBA00023242"/>
    </source>
</evidence>
<evidence type="ECO:0000256" key="2">
    <source>
        <dbReference type="ARBA" id="ARBA00009761"/>
    </source>
</evidence>
<dbReference type="OrthoDB" id="2186234at2759"/>
<evidence type="ECO:0000313" key="5">
    <source>
        <dbReference type="Proteomes" id="UP000292282"/>
    </source>
</evidence>
<dbReference type="GO" id="GO:0006260">
    <property type="term" value="P:DNA replication"/>
    <property type="evidence" value="ECO:0007669"/>
    <property type="project" value="InterPro"/>
</dbReference>
<dbReference type="AlphaFoldDB" id="A0A4Q9LTX5"/>
<name>A0A4Q9LTX5_9MICR</name>
<dbReference type="GO" id="GO:0006281">
    <property type="term" value="P:DNA repair"/>
    <property type="evidence" value="ECO:0007669"/>
    <property type="project" value="InterPro"/>
</dbReference>
<reference evidence="4 5" key="1">
    <citation type="submission" date="2017-12" db="EMBL/GenBank/DDBJ databases">
        <authorList>
            <person name="Pombert J.-F."/>
            <person name="Haag K.L."/>
            <person name="Ebert D."/>
        </authorList>
    </citation>
    <scope>NUCLEOTIDE SEQUENCE [LARGE SCALE GENOMIC DNA]</scope>
    <source>
        <strain evidence="4">IL-G-3</strain>
    </source>
</reference>
<dbReference type="Pfam" id="PF08661">
    <property type="entry name" value="Rep_fac-A_3"/>
    <property type="match status" value="1"/>
</dbReference>
<proteinExistence type="inferred from homology"/>
<comment type="caution">
    <text evidence="4">The sequence shown here is derived from an EMBL/GenBank/DDBJ whole genome shotgun (WGS) entry which is preliminary data.</text>
</comment>